<feature type="domain" description="Cytochrome c" evidence="7">
    <location>
        <begin position="88"/>
        <end position="176"/>
    </location>
</feature>
<organism evidence="8">
    <name type="scientific">hydrothermal vent metagenome</name>
    <dbReference type="NCBI Taxonomy" id="652676"/>
    <lineage>
        <taxon>unclassified sequences</taxon>
        <taxon>metagenomes</taxon>
        <taxon>ecological metagenomes</taxon>
    </lineage>
</organism>
<protein>
    <submittedName>
        <fullName evidence="8">Probable cytochrome oxidase (Cbb3-type)</fullName>
    </submittedName>
</protein>
<evidence type="ECO:0000256" key="2">
    <source>
        <dbReference type="ARBA" id="ARBA00022617"/>
    </source>
</evidence>
<dbReference type="InterPro" id="IPR051811">
    <property type="entry name" value="Cytochrome_c550/c551-like"/>
</dbReference>
<dbReference type="EMBL" id="UOGL01000682">
    <property type="protein sequence ID" value="VAX42714.1"/>
    <property type="molecule type" value="Genomic_DNA"/>
</dbReference>
<dbReference type="InterPro" id="IPR009056">
    <property type="entry name" value="Cyt_c-like_dom"/>
</dbReference>
<dbReference type="SUPFAM" id="SSF46626">
    <property type="entry name" value="Cytochrome c"/>
    <property type="match status" value="4"/>
</dbReference>
<dbReference type="InterPro" id="IPR036909">
    <property type="entry name" value="Cyt_c-like_dom_sf"/>
</dbReference>
<dbReference type="PANTHER" id="PTHR37823:SF1">
    <property type="entry name" value="CYTOCHROME C-553-LIKE"/>
    <property type="match status" value="1"/>
</dbReference>
<accession>A0A3B1E143</accession>
<dbReference type="GO" id="GO:0020037">
    <property type="term" value="F:heme binding"/>
    <property type="evidence" value="ECO:0007669"/>
    <property type="project" value="InterPro"/>
</dbReference>
<evidence type="ECO:0000259" key="7">
    <source>
        <dbReference type="PROSITE" id="PS51007"/>
    </source>
</evidence>
<evidence type="ECO:0000256" key="5">
    <source>
        <dbReference type="ARBA" id="ARBA00023004"/>
    </source>
</evidence>
<keyword evidence="2" id="KW-0349">Heme</keyword>
<evidence type="ECO:0000313" key="8">
    <source>
        <dbReference type="EMBL" id="VAX42714.1"/>
    </source>
</evidence>
<dbReference type="GO" id="GO:0046872">
    <property type="term" value="F:metal ion binding"/>
    <property type="evidence" value="ECO:0007669"/>
    <property type="project" value="UniProtKB-KW"/>
</dbReference>
<dbReference type="AlphaFoldDB" id="A0A3B1E143"/>
<feature type="domain" description="Cytochrome c" evidence="7">
    <location>
        <begin position="419"/>
        <end position="530"/>
    </location>
</feature>
<evidence type="ECO:0000256" key="3">
    <source>
        <dbReference type="ARBA" id="ARBA00022723"/>
    </source>
</evidence>
<dbReference type="Gene3D" id="1.10.760.10">
    <property type="entry name" value="Cytochrome c-like domain"/>
    <property type="match status" value="5"/>
</dbReference>
<keyword evidence="5" id="KW-0408">Iron</keyword>
<proteinExistence type="predicted"/>
<dbReference type="PROSITE" id="PS51007">
    <property type="entry name" value="CYTC"/>
    <property type="match status" value="2"/>
</dbReference>
<feature type="non-terminal residue" evidence="8">
    <location>
        <position position="1"/>
    </location>
</feature>
<sequence length="1116" mass="127879">AGKMRKVGPSLRYLSQKTTTAFVETWTKEPKAFRPSTKMPQFFDLTNQTDSHAKNMMPVEIAAITHYLMSKSSANEVALLEPPQNHKPDIVRGKKMFSQKGCLACHSHKEFPGATQTFGPRLDNVNQKIKPGKEGFKWLFSWIRDPQRYHKRSKMPDLFIKPKEAADITAFLLQGKSGNFKPIKVDDKVLDELTSLFLQSALTKADLNAFMASRKYPIAPQDIKGDEIEFVNSKKGKVTDEEWEQMRLSYVGRRTISRYGCFGCHDIPGFEKARPIGTALQDWGRKDTSKLALEHISEFLHHHGEADGSSTSKRVEKAKKQMKAGGYSDKKLEEEEMRTAFFYESLHHHGRPGFLWQKLRAPRSYDYEKIEVKRYDERLKMPKFPLKEDEIEEIATFILGLTADPPTEQYIYHPDKRTADRIEGERLLKKFNCVGCHMMELPKFKYGLPTKTPGLDNGLAGLIGMPKKDIISWLNTNREKLIKGDTVEIPEEIDVVLYNMNEFIGEKLKGKKLTPQQQAAKLAQLIEAKYQDNRRYDKLNAFFAKHPLILLAGKMESGFYPQFVEQLLAMKKPQSGNTEEKFFNALDFANWLKAIAKKPHPAHQGQLRKLRELGVNTDQIQKLAKSIVDGKYKTKTIAFINNADDKEAAESIEEVEIIAPRRKMLVKLFDNQGKIIVAMLNIKEKEKKKERSGNFKTFGKWLIEKNQFAREKIKKAIEEENKRFSKKDKKGKTLTKKDVEAILSFLKIAKKEKWDIKKLASSFSDESLLQDLSEEIAAYKKNVTKRIELTKLFDANKDELTQVLGGAVVQFHGLYNSFPDKKEPLLGQFHSLNLWETLKVNNRLLLPSKNITINQTRLIKIQPARGGEFAEWMVRNSSGKRGGTLGNEWAKAPPALISQGAKVQTPWLYRFLKEPTQIRFSTVLRMPKFNMSDEEARALANYFAAVDDVPYPYQLVPERKPLYAEKMNSNVSKFLIEKDVMTESWKMLNADLCIKCHSVGGRQFIQTKAKPNAEPPSQGPDLFNVQNRLRPDWVKVWIANPKWFIPHTKMPLNFPRKAPGKKNKKTLFDGRGDLRTIGVRDALMNYRKLIEAHGKTPTAKPLSTVAPNKNNDKKKQ</sequence>
<name>A0A3B1E143_9ZZZZ</name>
<keyword evidence="4" id="KW-0249">Electron transport</keyword>
<dbReference type="PANTHER" id="PTHR37823">
    <property type="entry name" value="CYTOCHROME C-553-LIKE"/>
    <property type="match status" value="1"/>
</dbReference>
<dbReference type="GO" id="GO:0009055">
    <property type="term" value="F:electron transfer activity"/>
    <property type="evidence" value="ECO:0007669"/>
    <property type="project" value="InterPro"/>
</dbReference>
<evidence type="ECO:0000256" key="1">
    <source>
        <dbReference type="ARBA" id="ARBA00022448"/>
    </source>
</evidence>
<evidence type="ECO:0000256" key="4">
    <source>
        <dbReference type="ARBA" id="ARBA00022982"/>
    </source>
</evidence>
<gene>
    <name evidence="8" type="ORF">MNBD_PLANCTO02-1843</name>
</gene>
<keyword evidence="1" id="KW-0813">Transport</keyword>
<feature type="region of interest" description="Disordered" evidence="6">
    <location>
        <begin position="1094"/>
        <end position="1116"/>
    </location>
</feature>
<keyword evidence="3" id="KW-0479">Metal-binding</keyword>
<reference evidence="8" key="1">
    <citation type="submission" date="2018-06" db="EMBL/GenBank/DDBJ databases">
        <authorList>
            <person name="Zhirakovskaya E."/>
        </authorList>
    </citation>
    <scope>NUCLEOTIDE SEQUENCE</scope>
</reference>
<evidence type="ECO:0000256" key="6">
    <source>
        <dbReference type="SAM" id="MobiDB-lite"/>
    </source>
</evidence>
<dbReference type="Pfam" id="PF00034">
    <property type="entry name" value="Cytochrom_C"/>
    <property type="match status" value="1"/>
</dbReference>